<proteinExistence type="predicted"/>
<dbReference type="Gene3D" id="1.50.10.20">
    <property type="match status" value="1"/>
</dbReference>
<dbReference type="InterPro" id="IPR008930">
    <property type="entry name" value="Terpenoid_cyclase/PrenylTrfase"/>
</dbReference>
<dbReference type="EMBL" id="SDWV01000005">
    <property type="protein sequence ID" value="RYC12984.1"/>
    <property type="molecule type" value="Genomic_DNA"/>
</dbReference>
<dbReference type="Proteomes" id="UP000291101">
    <property type="component" value="Unassembled WGS sequence"/>
</dbReference>
<evidence type="ECO:0000313" key="2">
    <source>
        <dbReference type="EMBL" id="RYC12984.1"/>
    </source>
</evidence>
<gene>
    <name evidence="2" type="ORF">EUA94_07090</name>
</gene>
<dbReference type="AlphaFoldDB" id="A0A4Q2T7H2"/>
<evidence type="ECO:0000256" key="1">
    <source>
        <dbReference type="SAM" id="SignalP"/>
    </source>
</evidence>
<organism evidence="2 3">
    <name type="scientific">Nocardioides zhouii</name>
    <dbReference type="NCBI Taxonomy" id="1168729"/>
    <lineage>
        <taxon>Bacteria</taxon>
        <taxon>Bacillati</taxon>
        <taxon>Actinomycetota</taxon>
        <taxon>Actinomycetes</taxon>
        <taxon>Propionibacteriales</taxon>
        <taxon>Nocardioidaceae</taxon>
        <taxon>Nocardioides</taxon>
    </lineage>
</organism>
<reference evidence="2 3" key="1">
    <citation type="submission" date="2019-01" db="EMBL/GenBank/DDBJ databases">
        <title>Novel species of Nocardioides.</title>
        <authorList>
            <person name="Liu Q."/>
            <person name="X Y.-H."/>
        </authorList>
    </citation>
    <scope>NUCLEOTIDE SEQUENCE [LARGE SCALE GENOMIC DNA]</scope>
    <source>
        <strain evidence="2 3">HLT2-9</strain>
    </source>
</reference>
<keyword evidence="3" id="KW-1185">Reference proteome</keyword>
<keyword evidence="1" id="KW-0732">Signal</keyword>
<evidence type="ECO:0008006" key="4">
    <source>
        <dbReference type="Google" id="ProtNLM"/>
    </source>
</evidence>
<dbReference type="CDD" id="cd00688">
    <property type="entry name" value="ISOPREN_C2_like"/>
    <property type="match status" value="1"/>
</dbReference>
<feature type="chain" id="PRO_5020627169" description="Terpene cyclase/mutase family protein" evidence="1">
    <location>
        <begin position="33"/>
        <end position="472"/>
    </location>
</feature>
<protein>
    <recommendedName>
        <fullName evidence="4">Terpene cyclase/mutase family protein</fullName>
    </recommendedName>
</protein>
<sequence>MHHRIRPIRSAAVALSTVALGAGVLAAPPASADPTPALRAAKAAAPATDSTPSTIAAQWIAGELTNGLLVGKFGADLGLTIDTGMALSTVADQGATVTAINDALEPRIAEYIGDGKKEAYAGATAKAAAFARTAKKNPTSYGGRNLIAELEARTADATTTTGTPPVSTPNPLAGRISDTSEFGDFANVVGQSYAVRALALANSAEAGAARDFLLKQQCTSGYFRLDFDKAASVSQSCTEGVAGSEAAPDATALAVINLVESGDKTPAVQAALAKAGGWLVARQRGSGAIRSAGEGASINTNTTALGGYALGLLKNRDAALKAALWVRKNQPVDKYKCRTALTKDTGAVAYRKDRATDAKTTGIPADARDEWRRATSQAILGLQFAPASKDRLQIVAAKREARAGDSVQFSVFGLAPSESACLQVKGDFVRVKGKKSGDKIVRKLELPAGNQRRVALVKTSDDEARTSLRVRN</sequence>
<accession>A0A4Q2T7H2</accession>
<evidence type="ECO:0000313" key="3">
    <source>
        <dbReference type="Proteomes" id="UP000291101"/>
    </source>
</evidence>
<dbReference type="SUPFAM" id="SSF48239">
    <property type="entry name" value="Terpenoid cyclases/Protein prenyltransferases"/>
    <property type="match status" value="1"/>
</dbReference>
<dbReference type="OrthoDB" id="4842970at2"/>
<comment type="caution">
    <text evidence="2">The sequence shown here is derived from an EMBL/GenBank/DDBJ whole genome shotgun (WGS) entry which is preliminary data.</text>
</comment>
<dbReference type="RefSeq" id="WP_129426076.1">
    <property type="nucleotide sequence ID" value="NZ_SDWV01000005.1"/>
</dbReference>
<name>A0A4Q2T7H2_9ACTN</name>
<feature type="signal peptide" evidence="1">
    <location>
        <begin position="1"/>
        <end position="32"/>
    </location>
</feature>